<feature type="region of interest" description="Disordered" evidence="1">
    <location>
        <begin position="104"/>
        <end position="124"/>
    </location>
</feature>
<evidence type="ECO:0000313" key="2">
    <source>
        <dbReference type="EMBL" id="KAJ3586199.1"/>
    </source>
</evidence>
<organism evidence="2 3">
    <name type="scientific">Muraenolepis orangiensis</name>
    <name type="common">Patagonian moray cod</name>
    <dbReference type="NCBI Taxonomy" id="630683"/>
    <lineage>
        <taxon>Eukaryota</taxon>
        <taxon>Metazoa</taxon>
        <taxon>Chordata</taxon>
        <taxon>Craniata</taxon>
        <taxon>Vertebrata</taxon>
        <taxon>Euteleostomi</taxon>
        <taxon>Actinopterygii</taxon>
        <taxon>Neopterygii</taxon>
        <taxon>Teleostei</taxon>
        <taxon>Neoteleostei</taxon>
        <taxon>Acanthomorphata</taxon>
        <taxon>Zeiogadaria</taxon>
        <taxon>Gadariae</taxon>
        <taxon>Gadiformes</taxon>
        <taxon>Muraenolepidoidei</taxon>
        <taxon>Muraenolepididae</taxon>
        <taxon>Muraenolepis</taxon>
    </lineage>
</organism>
<gene>
    <name evidence="2" type="ORF">NHX12_012599</name>
</gene>
<sequence>MDSEHTSQSVRRFSHLHSYPDWLRVRSGSAQLPPGCIDSAEAPGLGGGRGGPIDLLHRGSGTERCWGGLAGPWFKEVVSLAPKHSLAPVVHSLESVAPPVATSDSSEGFYPAQNHHSPSWTEHRKRGLACKRKAKPRLDQSHSCGLWMAGEAAVRRTHLLKITCGLGGRPASCDR</sequence>
<dbReference type="Proteomes" id="UP001148018">
    <property type="component" value="Unassembled WGS sequence"/>
</dbReference>
<accession>A0A9Q0DD15</accession>
<dbReference type="EMBL" id="JANIIK010000117">
    <property type="protein sequence ID" value="KAJ3586199.1"/>
    <property type="molecule type" value="Genomic_DNA"/>
</dbReference>
<dbReference type="AlphaFoldDB" id="A0A9Q0DD15"/>
<keyword evidence="3" id="KW-1185">Reference proteome</keyword>
<proteinExistence type="predicted"/>
<evidence type="ECO:0000256" key="1">
    <source>
        <dbReference type="SAM" id="MobiDB-lite"/>
    </source>
</evidence>
<name>A0A9Q0DD15_9TELE</name>
<protein>
    <submittedName>
        <fullName evidence="2">Uncharacterized protein</fullName>
    </submittedName>
</protein>
<evidence type="ECO:0000313" key="3">
    <source>
        <dbReference type="Proteomes" id="UP001148018"/>
    </source>
</evidence>
<comment type="caution">
    <text evidence="2">The sequence shown here is derived from an EMBL/GenBank/DDBJ whole genome shotgun (WGS) entry which is preliminary data.</text>
</comment>
<reference evidence="2" key="1">
    <citation type="submission" date="2022-07" db="EMBL/GenBank/DDBJ databases">
        <title>Chromosome-level genome of Muraenolepis orangiensis.</title>
        <authorList>
            <person name="Kim J."/>
        </authorList>
    </citation>
    <scope>NUCLEOTIDE SEQUENCE</scope>
    <source>
        <strain evidence="2">KU_S4_2022</strain>
        <tissue evidence="2">Muscle</tissue>
    </source>
</reference>